<comment type="caution">
    <text evidence="2">The sequence shown here is derived from an EMBL/GenBank/DDBJ whole genome shotgun (WGS) entry which is preliminary data.</text>
</comment>
<organism evidence="2 3">
    <name type="scientific">Sphingomonas naasensis</name>
    <dbReference type="NCBI Taxonomy" id="1344951"/>
    <lineage>
        <taxon>Bacteria</taxon>
        <taxon>Pseudomonadati</taxon>
        <taxon>Pseudomonadota</taxon>
        <taxon>Alphaproteobacteria</taxon>
        <taxon>Sphingomonadales</taxon>
        <taxon>Sphingomonadaceae</taxon>
        <taxon>Sphingomonas</taxon>
    </lineage>
</organism>
<gene>
    <name evidence="2" type="ORF">E5A74_00585</name>
</gene>
<evidence type="ECO:0000313" key="3">
    <source>
        <dbReference type="Proteomes" id="UP000309848"/>
    </source>
</evidence>
<name>A0A4S1WRT5_9SPHN</name>
<feature type="region of interest" description="Disordered" evidence="1">
    <location>
        <begin position="144"/>
        <end position="172"/>
    </location>
</feature>
<keyword evidence="3" id="KW-1185">Reference proteome</keyword>
<dbReference type="EMBL" id="SRXU01000001">
    <property type="protein sequence ID" value="TGX45713.1"/>
    <property type="molecule type" value="Genomic_DNA"/>
</dbReference>
<dbReference type="AlphaFoldDB" id="A0A4S1WRT5"/>
<accession>A0A4S1WRT5</accession>
<evidence type="ECO:0000313" key="2">
    <source>
        <dbReference type="EMBL" id="TGX45713.1"/>
    </source>
</evidence>
<dbReference type="Proteomes" id="UP000309848">
    <property type="component" value="Unassembled WGS sequence"/>
</dbReference>
<reference evidence="2 3" key="1">
    <citation type="submission" date="2019-04" db="EMBL/GenBank/DDBJ databases">
        <title>Sphingomonas psychrotolerans sp. nov., isolated from soil in the Tianshan Mountains, Xinjiang, China.</title>
        <authorList>
            <person name="Luo Y."/>
            <person name="Sheng H."/>
        </authorList>
    </citation>
    <scope>NUCLEOTIDE SEQUENCE [LARGE SCALE GENOMIC DNA]</scope>
    <source>
        <strain evidence="2 3">KIS18-15</strain>
    </source>
</reference>
<evidence type="ECO:0000256" key="1">
    <source>
        <dbReference type="SAM" id="MobiDB-lite"/>
    </source>
</evidence>
<protein>
    <submittedName>
        <fullName evidence="2">Uncharacterized protein</fullName>
    </submittedName>
</protein>
<sequence length="172" mass="18166">MTAMTNPEAVEALVERLGELLAKATPGPWYHRQAGLIDGQGYPRDWVADAPLGEAHSKIIVQKHSFYGGADDYALITEAVNALPTLLAALSSAPVVGKLDPATIEACAMVAADFYRGHGKTFRTPRAYAYEHAGKAIASAIRRELAASTPKDTGERGAASLPSPRNEGEGPP</sequence>
<dbReference type="RefSeq" id="WP_135981796.1">
    <property type="nucleotide sequence ID" value="NZ_JAASQM010000001.1"/>
</dbReference>
<proteinExistence type="predicted"/>